<dbReference type="Pfam" id="PF01047">
    <property type="entry name" value="MarR"/>
    <property type="match status" value="1"/>
</dbReference>
<dbReference type="EMBL" id="JAINZZ010000022">
    <property type="protein sequence ID" value="MBY8879698.1"/>
    <property type="molecule type" value="Genomic_DNA"/>
</dbReference>
<protein>
    <submittedName>
        <fullName evidence="2">MarR family transcriptional regulator</fullName>
    </submittedName>
</protein>
<keyword evidence="3" id="KW-1185">Reference proteome</keyword>
<dbReference type="InterPro" id="IPR036390">
    <property type="entry name" value="WH_DNA-bd_sf"/>
</dbReference>
<gene>
    <name evidence="2" type="ORF">K7862_18935</name>
</gene>
<dbReference type="InterPro" id="IPR036388">
    <property type="entry name" value="WH-like_DNA-bd_sf"/>
</dbReference>
<evidence type="ECO:0000313" key="2">
    <source>
        <dbReference type="EMBL" id="MBY8879698.1"/>
    </source>
</evidence>
<dbReference type="InterPro" id="IPR039422">
    <property type="entry name" value="MarR/SlyA-like"/>
</dbReference>
<organism evidence="2 3">
    <name type="scientific">Actinacidiphila acidipaludis</name>
    <dbReference type="NCBI Taxonomy" id="2873382"/>
    <lineage>
        <taxon>Bacteria</taxon>
        <taxon>Bacillati</taxon>
        <taxon>Actinomycetota</taxon>
        <taxon>Actinomycetes</taxon>
        <taxon>Kitasatosporales</taxon>
        <taxon>Streptomycetaceae</taxon>
        <taxon>Actinacidiphila</taxon>
    </lineage>
</organism>
<dbReference type="PRINTS" id="PR00598">
    <property type="entry name" value="HTHMARR"/>
</dbReference>
<comment type="caution">
    <text evidence="2">The sequence shown here is derived from an EMBL/GenBank/DDBJ whole genome shotgun (WGS) entry which is preliminary data.</text>
</comment>
<name>A0ABS7Q957_9ACTN</name>
<evidence type="ECO:0000313" key="3">
    <source>
        <dbReference type="Proteomes" id="UP000778578"/>
    </source>
</evidence>
<dbReference type="Proteomes" id="UP000778578">
    <property type="component" value="Unassembled WGS sequence"/>
</dbReference>
<dbReference type="InterPro" id="IPR000835">
    <property type="entry name" value="HTH_MarR-typ"/>
</dbReference>
<dbReference type="SMART" id="SM00347">
    <property type="entry name" value="HTH_MARR"/>
    <property type="match status" value="1"/>
</dbReference>
<reference evidence="2 3" key="1">
    <citation type="submission" date="2021-08" db="EMBL/GenBank/DDBJ databases">
        <title>WGS of actinomycetes from Thailand.</title>
        <authorList>
            <person name="Thawai C."/>
        </authorList>
    </citation>
    <scope>NUCLEOTIDE SEQUENCE [LARGE SCALE GENOMIC DNA]</scope>
    <source>
        <strain evidence="2 3">PLK6-54</strain>
    </source>
</reference>
<dbReference type="SUPFAM" id="SSF46785">
    <property type="entry name" value="Winged helix' DNA-binding domain"/>
    <property type="match status" value="1"/>
</dbReference>
<dbReference type="PANTHER" id="PTHR33164:SF99">
    <property type="entry name" value="MARR FAMILY REGULATORY PROTEIN"/>
    <property type="match status" value="1"/>
</dbReference>
<dbReference type="Gene3D" id="1.10.10.10">
    <property type="entry name" value="Winged helix-like DNA-binding domain superfamily/Winged helix DNA-binding domain"/>
    <property type="match status" value="1"/>
</dbReference>
<dbReference type="PROSITE" id="PS50995">
    <property type="entry name" value="HTH_MARR_2"/>
    <property type="match status" value="1"/>
</dbReference>
<evidence type="ECO:0000259" key="1">
    <source>
        <dbReference type="PROSITE" id="PS50995"/>
    </source>
</evidence>
<proteinExistence type="predicted"/>
<accession>A0ABS7Q957</accession>
<dbReference type="PANTHER" id="PTHR33164">
    <property type="entry name" value="TRANSCRIPTIONAL REGULATOR, MARR FAMILY"/>
    <property type="match status" value="1"/>
</dbReference>
<feature type="domain" description="HTH marR-type" evidence="1">
    <location>
        <begin position="5"/>
        <end position="141"/>
    </location>
</feature>
<sequence length="143" mass="15728">MTATEEDFVRALGRVLTALPRAVELDMARAGRLPLSEYEALRHLSETENHALRMNELAAAADLSLSGMTRIVNRLEQRGLVTRMKCAEDGRGWNAVLTDAGLAALEDSWPVHLASVRRHLLDHVAGEDLAQFTSVLKRIAVTS</sequence>